<dbReference type="EMBL" id="RQJP01000002">
    <property type="protein sequence ID" value="RRB14724.1"/>
    <property type="molecule type" value="Genomic_DNA"/>
</dbReference>
<dbReference type="NCBIfam" id="TIGR00305">
    <property type="entry name" value="putative toxin-antitoxin system toxin component, PIN family"/>
    <property type="match status" value="1"/>
</dbReference>
<evidence type="ECO:0000313" key="2">
    <source>
        <dbReference type="EMBL" id="RRB14724.1"/>
    </source>
</evidence>
<accession>A0A3P1CP39</accession>
<feature type="domain" description="PIN" evidence="1">
    <location>
        <begin position="1"/>
        <end position="114"/>
    </location>
</feature>
<dbReference type="SUPFAM" id="SSF88723">
    <property type="entry name" value="PIN domain-like"/>
    <property type="match status" value="1"/>
</dbReference>
<name>A0A3P1CP39_9BACT</name>
<dbReference type="OrthoDB" id="597986at2"/>
<dbReference type="Gene3D" id="3.40.50.1010">
    <property type="entry name" value="5'-nuclease"/>
    <property type="match status" value="1"/>
</dbReference>
<dbReference type="RefSeq" id="WP_124906181.1">
    <property type="nucleotide sequence ID" value="NZ_RQJP01000002.1"/>
</dbReference>
<dbReference type="InterPro" id="IPR029060">
    <property type="entry name" value="PIN-like_dom_sf"/>
</dbReference>
<dbReference type="SMART" id="SM00670">
    <property type="entry name" value="PINc"/>
    <property type="match status" value="1"/>
</dbReference>
<organism evidence="2 3">
    <name type="scientific">Larkinella knui</name>
    <dbReference type="NCBI Taxonomy" id="2025310"/>
    <lineage>
        <taxon>Bacteria</taxon>
        <taxon>Pseudomonadati</taxon>
        <taxon>Bacteroidota</taxon>
        <taxon>Cytophagia</taxon>
        <taxon>Cytophagales</taxon>
        <taxon>Spirosomataceae</taxon>
        <taxon>Larkinella</taxon>
    </lineage>
</organism>
<dbReference type="PANTHER" id="PTHR34610">
    <property type="entry name" value="SSL7007 PROTEIN"/>
    <property type="match status" value="1"/>
</dbReference>
<dbReference type="Pfam" id="PF13470">
    <property type="entry name" value="PIN_3"/>
    <property type="match status" value="1"/>
</dbReference>
<keyword evidence="3" id="KW-1185">Reference proteome</keyword>
<comment type="caution">
    <text evidence="2">The sequence shown here is derived from an EMBL/GenBank/DDBJ whole genome shotgun (WGS) entry which is preliminary data.</text>
</comment>
<dbReference type="InterPro" id="IPR002850">
    <property type="entry name" value="PIN_toxin-like"/>
</dbReference>
<sequence>MRIVLDTNIYISALINKNFRQRLARIFEDSSIAVLTDALLLAEIDDVSARPKIAKYLTPDERADFLKYLKSRCELVLVTSTVTVSPDPDDDFLLALSKDGQAEFLVTGNKRDLLDLVAFEGTKIVTLSDFLALLV</sequence>
<gene>
    <name evidence="2" type="ORF">EHT87_09130</name>
</gene>
<proteinExistence type="predicted"/>
<dbReference type="PANTHER" id="PTHR34610:SF4">
    <property type="entry name" value="SLL8027 PROTEIN"/>
    <property type="match status" value="1"/>
</dbReference>
<dbReference type="Proteomes" id="UP000274271">
    <property type="component" value="Unassembled WGS sequence"/>
</dbReference>
<protein>
    <submittedName>
        <fullName evidence="2">Putative toxin-antitoxin system toxin component, PIN family</fullName>
    </submittedName>
</protein>
<reference evidence="2 3" key="1">
    <citation type="submission" date="2018-11" db="EMBL/GenBank/DDBJ databases">
        <authorList>
            <person name="Zhou Z."/>
            <person name="Wang G."/>
        </authorList>
    </citation>
    <scope>NUCLEOTIDE SEQUENCE [LARGE SCALE GENOMIC DNA]</scope>
    <source>
        <strain evidence="2 3">KCTC42998</strain>
    </source>
</reference>
<dbReference type="AlphaFoldDB" id="A0A3P1CP39"/>
<evidence type="ECO:0000259" key="1">
    <source>
        <dbReference type="SMART" id="SM00670"/>
    </source>
</evidence>
<dbReference type="InterPro" id="IPR002716">
    <property type="entry name" value="PIN_dom"/>
</dbReference>
<evidence type="ECO:0000313" key="3">
    <source>
        <dbReference type="Proteomes" id="UP000274271"/>
    </source>
</evidence>